<proteinExistence type="predicted"/>
<gene>
    <name evidence="1" type="ORF">HNP24_001963</name>
</gene>
<organism evidence="1 2">
    <name type="scientific">Chryseobacterium sediminis</name>
    <dbReference type="NCBI Taxonomy" id="1679494"/>
    <lineage>
        <taxon>Bacteria</taxon>
        <taxon>Pseudomonadati</taxon>
        <taxon>Bacteroidota</taxon>
        <taxon>Flavobacteriia</taxon>
        <taxon>Flavobacteriales</taxon>
        <taxon>Weeksellaceae</taxon>
        <taxon>Chryseobacterium group</taxon>
        <taxon>Chryseobacterium</taxon>
    </lineage>
</organism>
<evidence type="ECO:0000313" key="1">
    <source>
        <dbReference type="EMBL" id="MBB6331013.1"/>
    </source>
</evidence>
<dbReference type="Proteomes" id="UP000587367">
    <property type="component" value="Unassembled WGS sequence"/>
</dbReference>
<dbReference type="RefSeq" id="WP_184555691.1">
    <property type="nucleotide sequence ID" value="NZ_JACHKS010000001.1"/>
</dbReference>
<accession>A0ABR6PZ57</accession>
<evidence type="ECO:0000313" key="2">
    <source>
        <dbReference type="Proteomes" id="UP000587367"/>
    </source>
</evidence>
<reference evidence="1 2" key="1">
    <citation type="submission" date="2020-08" db="EMBL/GenBank/DDBJ databases">
        <title>Functional genomics of gut bacteria from endangered species of beetles.</title>
        <authorList>
            <person name="Carlos-Shanley C."/>
        </authorList>
    </citation>
    <scope>NUCLEOTIDE SEQUENCE [LARGE SCALE GENOMIC DNA]</scope>
    <source>
        <strain evidence="1 2">S00068</strain>
    </source>
</reference>
<keyword evidence="2" id="KW-1185">Reference proteome</keyword>
<sequence length="275" mass="29199">MTLLKMEHFAASFIFMGTFIFGQVGINTANPLGTLHVDGGKNNPTSGAPSSVQLSDDFIVSKTGNVGLGILSPSVKLDISTSGTPSSPLSGIKINDGLQGKNKVLTSDENGVGTWKRQSLELVVGTMGDGYNLHFSYDYNYHQTGSNIVLPPGKWLVTVNLLSVNNTNSVLDADDYVWFRSTFSDSQTFTNKSPDIQGSADKVSGMLQGPVPSGALKYNIANGQLLINNASGINKTYWLVVGNAEVIGTPSSSVYLDRLGGSNWGENMISAVPIQ</sequence>
<evidence type="ECO:0008006" key="3">
    <source>
        <dbReference type="Google" id="ProtNLM"/>
    </source>
</evidence>
<protein>
    <recommendedName>
        <fullName evidence="3">WxL domain-containing protein</fullName>
    </recommendedName>
</protein>
<name>A0ABR6PZ57_9FLAO</name>
<comment type="caution">
    <text evidence="1">The sequence shown here is derived from an EMBL/GenBank/DDBJ whole genome shotgun (WGS) entry which is preliminary data.</text>
</comment>
<dbReference type="EMBL" id="JACHKS010000001">
    <property type="protein sequence ID" value="MBB6331013.1"/>
    <property type="molecule type" value="Genomic_DNA"/>
</dbReference>